<evidence type="ECO:0000313" key="2">
    <source>
        <dbReference type="Proteomes" id="UP000270291"/>
    </source>
</evidence>
<gene>
    <name evidence="1" type="ORF">EI293_11630</name>
</gene>
<sequence length="146" mass="16163">MCILATACGSQKQDLQEHRLREFVDVRSIESVEAHNYSGHHWLTAAELQDFKSRLGSMQYAPGGSGQVKSVDMGTTVFVLHTHGHAYQLIGRPTSQYLGVPNKLVTQTRDGLAAEDQQADALLLFKFARPTNLNNYRKGPSIPDLP</sequence>
<organism evidence="1 2">
    <name type="scientific">Hymenobacter perfusus</name>
    <dbReference type="NCBI Taxonomy" id="1236770"/>
    <lineage>
        <taxon>Bacteria</taxon>
        <taxon>Pseudomonadati</taxon>
        <taxon>Bacteroidota</taxon>
        <taxon>Cytophagia</taxon>
        <taxon>Cytophagales</taxon>
        <taxon>Hymenobacteraceae</taxon>
        <taxon>Hymenobacter</taxon>
    </lineage>
</organism>
<evidence type="ECO:0000313" key="1">
    <source>
        <dbReference type="EMBL" id="RSK43534.1"/>
    </source>
</evidence>
<accession>A0A3R9P3L6</accession>
<dbReference type="Proteomes" id="UP000270291">
    <property type="component" value="Unassembled WGS sequence"/>
</dbReference>
<dbReference type="EMBL" id="RWIU01000003">
    <property type="protein sequence ID" value="RSK43534.1"/>
    <property type="molecule type" value="Genomic_DNA"/>
</dbReference>
<name>A0A3R9P3L6_9BACT</name>
<protein>
    <submittedName>
        <fullName evidence="1">Uncharacterized protein</fullName>
    </submittedName>
</protein>
<dbReference type="AlphaFoldDB" id="A0A3R9P3L6"/>
<comment type="caution">
    <text evidence="1">The sequence shown here is derived from an EMBL/GenBank/DDBJ whole genome shotgun (WGS) entry which is preliminary data.</text>
</comment>
<reference evidence="1 2" key="1">
    <citation type="submission" date="2018-12" db="EMBL/GenBank/DDBJ databases">
        <authorList>
            <person name="Feng G."/>
            <person name="Zhu H."/>
        </authorList>
    </citation>
    <scope>NUCLEOTIDE SEQUENCE [LARGE SCALE GENOMIC DNA]</scope>
    <source>
        <strain evidence="1 2">LMG 26000</strain>
    </source>
</reference>
<dbReference type="OrthoDB" id="9841778at2"/>
<dbReference type="RefSeq" id="WP_148103278.1">
    <property type="nucleotide sequence ID" value="NZ_RWIU01000003.1"/>
</dbReference>
<keyword evidence="2" id="KW-1185">Reference proteome</keyword>
<proteinExistence type="predicted"/>